<organism evidence="1 2">
    <name type="scientific">Russula earlei</name>
    <dbReference type="NCBI Taxonomy" id="71964"/>
    <lineage>
        <taxon>Eukaryota</taxon>
        <taxon>Fungi</taxon>
        <taxon>Dikarya</taxon>
        <taxon>Basidiomycota</taxon>
        <taxon>Agaricomycotina</taxon>
        <taxon>Agaricomycetes</taxon>
        <taxon>Russulales</taxon>
        <taxon>Russulaceae</taxon>
        <taxon>Russula</taxon>
    </lineage>
</organism>
<comment type="caution">
    <text evidence="1">The sequence shown here is derived from an EMBL/GenBank/DDBJ whole genome shotgun (WGS) entry which is preliminary data.</text>
</comment>
<sequence length="56" mass="6357">MRPYGRAYYCKSTCVSLTMMAYFAPQGFPSREGESLMSRAFLTLFIGGILYYSVHS</sequence>
<evidence type="ECO:0000313" key="1">
    <source>
        <dbReference type="EMBL" id="KAI9507603.1"/>
    </source>
</evidence>
<proteinExistence type="predicted"/>
<accession>A0ACC0U7C7</accession>
<reference evidence="1" key="1">
    <citation type="submission" date="2021-03" db="EMBL/GenBank/DDBJ databases">
        <title>Evolutionary priming and transition to the ectomycorrhizal habit in an iconic lineage of mushroom-forming fungi: is preadaptation a requirement?</title>
        <authorList>
            <consortium name="DOE Joint Genome Institute"/>
            <person name="Looney B.P."/>
            <person name="Miyauchi S."/>
            <person name="Morin E."/>
            <person name="Drula E."/>
            <person name="Courty P.E."/>
            <person name="Chicoki N."/>
            <person name="Fauchery L."/>
            <person name="Kohler A."/>
            <person name="Kuo A."/>
            <person name="LaButti K."/>
            <person name="Pangilinan J."/>
            <person name="Lipzen A."/>
            <person name="Riley R."/>
            <person name="Andreopoulos W."/>
            <person name="He G."/>
            <person name="Johnson J."/>
            <person name="Barry K.W."/>
            <person name="Grigoriev I.V."/>
            <person name="Nagy L."/>
            <person name="Hibbett D."/>
            <person name="Henrissat B."/>
            <person name="Matheny P.B."/>
            <person name="Labbe J."/>
            <person name="Martin A.F."/>
        </authorList>
    </citation>
    <scope>NUCLEOTIDE SEQUENCE</scope>
    <source>
        <strain evidence="1">BPL698</strain>
    </source>
</reference>
<gene>
    <name evidence="1" type="ORF">F5148DRAFT_95108</name>
</gene>
<dbReference type="Proteomes" id="UP001207468">
    <property type="component" value="Unassembled WGS sequence"/>
</dbReference>
<protein>
    <submittedName>
        <fullName evidence="1">Uncharacterized protein</fullName>
    </submittedName>
</protein>
<evidence type="ECO:0000313" key="2">
    <source>
        <dbReference type="Proteomes" id="UP001207468"/>
    </source>
</evidence>
<keyword evidence="2" id="KW-1185">Reference proteome</keyword>
<name>A0ACC0U7C7_9AGAM</name>
<dbReference type="EMBL" id="JAGFNK010000119">
    <property type="protein sequence ID" value="KAI9507603.1"/>
    <property type="molecule type" value="Genomic_DNA"/>
</dbReference>